<reference evidence="2 3" key="1">
    <citation type="submission" date="2018-06" db="EMBL/GenBank/DDBJ databases">
        <title>Genomic Encyclopedia of Archaeal and Bacterial Type Strains, Phase II (KMG-II): from individual species to whole genera.</title>
        <authorList>
            <person name="Goeker M."/>
        </authorList>
    </citation>
    <scope>NUCLEOTIDE SEQUENCE [LARGE SCALE GENOMIC DNA]</scope>
    <source>
        <strain evidence="2 3">DSM 24525</strain>
    </source>
</reference>
<keyword evidence="1" id="KW-1133">Transmembrane helix</keyword>
<evidence type="ECO:0000256" key="1">
    <source>
        <dbReference type="SAM" id="Phobius"/>
    </source>
</evidence>
<protein>
    <submittedName>
        <fullName evidence="2">Uncharacterized protein</fullName>
    </submittedName>
</protein>
<dbReference type="EMBL" id="QKYU01000008">
    <property type="protein sequence ID" value="PZW46745.1"/>
    <property type="molecule type" value="Genomic_DNA"/>
</dbReference>
<organism evidence="2 3">
    <name type="scientific">Humitalea rosea</name>
    <dbReference type="NCBI Taxonomy" id="990373"/>
    <lineage>
        <taxon>Bacteria</taxon>
        <taxon>Pseudomonadati</taxon>
        <taxon>Pseudomonadota</taxon>
        <taxon>Alphaproteobacteria</taxon>
        <taxon>Acetobacterales</taxon>
        <taxon>Roseomonadaceae</taxon>
        <taxon>Humitalea</taxon>
    </lineage>
</organism>
<dbReference type="AlphaFoldDB" id="A0A2W7IIK5"/>
<accession>A0A2W7IIK5</accession>
<comment type="caution">
    <text evidence="2">The sequence shown here is derived from an EMBL/GenBank/DDBJ whole genome shotgun (WGS) entry which is preliminary data.</text>
</comment>
<feature type="transmembrane region" description="Helical" evidence="1">
    <location>
        <begin position="12"/>
        <end position="33"/>
    </location>
</feature>
<evidence type="ECO:0000313" key="3">
    <source>
        <dbReference type="Proteomes" id="UP000249688"/>
    </source>
</evidence>
<keyword evidence="1" id="KW-0472">Membrane</keyword>
<evidence type="ECO:0000313" key="2">
    <source>
        <dbReference type="EMBL" id="PZW46745.1"/>
    </source>
</evidence>
<proteinExistence type="predicted"/>
<keyword evidence="3" id="KW-1185">Reference proteome</keyword>
<name>A0A2W7IIK5_9PROT</name>
<dbReference type="Proteomes" id="UP000249688">
    <property type="component" value="Unassembled WGS sequence"/>
</dbReference>
<keyword evidence="1" id="KW-0812">Transmembrane</keyword>
<gene>
    <name evidence="2" type="ORF">C8P66_10824</name>
</gene>
<sequence length="34" mass="3792">MLDEITRRLPDRILMGIVGALVSLRSLALLWGIV</sequence>